<evidence type="ECO:0000256" key="1">
    <source>
        <dbReference type="ARBA" id="ARBA00005058"/>
    </source>
</evidence>
<keyword evidence="4 5" id="KW-0808">Transferase</keyword>
<keyword evidence="8" id="KW-1185">Reference proteome</keyword>
<proteinExistence type="inferred from homology"/>
<protein>
    <recommendedName>
        <fullName evidence="5">Purine nucleoside phosphorylase</fullName>
        <ecNumber evidence="5">2.4.2.1</ecNumber>
    </recommendedName>
    <alternativeName>
        <fullName evidence="5">Inosine-guanosine phosphorylase</fullName>
    </alternativeName>
</protein>
<evidence type="ECO:0000256" key="2">
    <source>
        <dbReference type="ARBA" id="ARBA00006751"/>
    </source>
</evidence>
<reference evidence="7" key="1">
    <citation type="submission" date="2020-10" db="EMBL/GenBank/DDBJ databases">
        <title>An improved Amphimedon queenslandica hologenome assembly reveals how three proteobacterial symbionts can extend the metabolic phenotypic of their marine sponge host.</title>
        <authorList>
            <person name="Degnan B."/>
            <person name="Degnan S."/>
            <person name="Xiang X."/>
        </authorList>
    </citation>
    <scope>NUCLEOTIDE SEQUENCE</scope>
    <source>
        <strain evidence="7">AqS2</strain>
    </source>
</reference>
<comment type="pathway">
    <text evidence="1 5">Purine metabolism; purine nucleoside salvage.</text>
</comment>
<dbReference type="Proteomes" id="UP000604381">
    <property type="component" value="Unassembled WGS sequence"/>
</dbReference>
<dbReference type="InterPro" id="IPR011268">
    <property type="entry name" value="Purine_phosphorylase"/>
</dbReference>
<evidence type="ECO:0000313" key="7">
    <source>
        <dbReference type="EMBL" id="MBF2734510.1"/>
    </source>
</evidence>
<feature type="domain" description="Nucleoside phosphorylase" evidence="6">
    <location>
        <begin position="27"/>
        <end position="272"/>
    </location>
</feature>
<dbReference type="GO" id="GO:0004731">
    <property type="term" value="F:purine-nucleoside phosphorylase activity"/>
    <property type="evidence" value="ECO:0007669"/>
    <property type="project" value="UniProtKB-EC"/>
</dbReference>
<evidence type="ECO:0000256" key="5">
    <source>
        <dbReference type="PIRNR" id="PIRNR000477"/>
    </source>
</evidence>
<dbReference type="EC" id="2.4.2.1" evidence="5"/>
<dbReference type="PANTHER" id="PTHR11904">
    <property type="entry name" value="METHYLTHIOADENOSINE/PURINE NUCLEOSIDE PHOSPHORYLASE"/>
    <property type="match status" value="1"/>
</dbReference>
<evidence type="ECO:0000313" key="8">
    <source>
        <dbReference type="Proteomes" id="UP000604381"/>
    </source>
</evidence>
<dbReference type="EMBL" id="JADHEI010000009">
    <property type="protein sequence ID" value="MBF2734510.1"/>
    <property type="molecule type" value="Genomic_DNA"/>
</dbReference>
<name>A0A930UAV1_9GAMM</name>
<dbReference type="Pfam" id="PF01048">
    <property type="entry name" value="PNP_UDP_1"/>
    <property type="match status" value="1"/>
</dbReference>
<organism evidence="7 8">
    <name type="scientific">Candidatus Amphirhobacter heronislandensis</name>
    <dbReference type="NCBI Taxonomy" id="1732024"/>
    <lineage>
        <taxon>Bacteria</taxon>
        <taxon>Pseudomonadati</taxon>
        <taxon>Pseudomonadota</taxon>
        <taxon>Gammaproteobacteria</taxon>
        <taxon>Candidatus Tethybacterales</taxon>
        <taxon>Candidatus Tethybacteraceae</taxon>
        <taxon>Candidatus Amphirhobacter</taxon>
    </lineage>
</organism>
<dbReference type="NCBIfam" id="TIGR01697">
    <property type="entry name" value="PNPH-PUNA-XAPA"/>
    <property type="match status" value="1"/>
</dbReference>
<keyword evidence="3 5" id="KW-0328">Glycosyltransferase</keyword>
<dbReference type="InterPro" id="IPR035994">
    <property type="entry name" value="Nucleoside_phosphorylase_sf"/>
</dbReference>
<dbReference type="AlphaFoldDB" id="A0A930UAV1"/>
<evidence type="ECO:0000256" key="3">
    <source>
        <dbReference type="ARBA" id="ARBA00022676"/>
    </source>
</evidence>
<evidence type="ECO:0000256" key="4">
    <source>
        <dbReference type="ARBA" id="ARBA00022679"/>
    </source>
</evidence>
<comment type="caution">
    <text evidence="7">The sequence shown here is derived from an EMBL/GenBank/DDBJ whole genome shotgun (WGS) entry which is preliminary data.</text>
</comment>
<dbReference type="SUPFAM" id="SSF53167">
    <property type="entry name" value="Purine and uridine phosphorylases"/>
    <property type="match status" value="1"/>
</dbReference>
<dbReference type="Gene3D" id="3.40.50.1580">
    <property type="entry name" value="Nucleoside phosphorylase domain"/>
    <property type="match status" value="1"/>
</dbReference>
<accession>A0A930UAV1</accession>
<dbReference type="PANTHER" id="PTHR11904:SF9">
    <property type="entry name" value="PURINE NUCLEOSIDE PHOSPHORYLASE-RELATED"/>
    <property type="match status" value="1"/>
</dbReference>
<dbReference type="NCBIfam" id="NF006054">
    <property type="entry name" value="PRK08202.1"/>
    <property type="match status" value="1"/>
</dbReference>
<gene>
    <name evidence="7" type="ORF">ISN26_00175</name>
</gene>
<dbReference type="GO" id="GO:0005737">
    <property type="term" value="C:cytoplasm"/>
    <property type="evidence" value="ECO:0007669"/>
    <property type="project" value="TreeGrafter"/>
</dbReference>
<dbReference type="InterPro" id="IPR000845">
    <property type="entry name" value="Nucleoside_phosphorylase_d"/>
</dbReference>
<dbReference type="PIRSF" id="PIRSF000477">
    <property type="entry name" value="PurNPase"/>
    <property type="match status" value="1"/>
</dbReference>
<dbReference type="GO" id="GO:0009116">
    <property type="term" value="P:nucleoside metabolic process"/>
    <property type="evidence" value="ECO:0007669"/>
    <property type="project" value="InterPro"/>
</dbReference>
<sequence length="275" mass="29331">MAATEASRVEETAAYIRGRWDAGLDAVVIAGTGLAHLAEAVKGGVAIDYADIPHFPPAKVKGHAGELAIGEAGGKKIAVLNGRFHLYEGWTGADVARPVRALARLGARTLVVTNCAGSLNPDFETPCAMLITDQINFTGKDPLTGPHEPELGERFVDMSNCYDRQLLELARERKGMLDLPLHEGIYAGFHGPMFETSAERRMLRLLGGDAVGMSTVLEVIAAREAGMRVLGFSALANMATGGPDQQPDSHEAILAATYPIAKELGRLIEDLLPHL</sequence>
<dbReference type="CDD" id="cd09009">
    <property type="entry name" value="PNP-EcPNPII_like"/>
    <property type="match status" value="1"/>
</dbReference>
<comment type="similarity">
    <text evidence="2 5">Belongs to the PNP/MTAP phosphorylase family.</text>
</comment>
<evidence type="ECO:0000259" key="6">
    <source>
        <dbReference type="Pfam" id="PF01048"/>
    </source>
</evidence>
<comment type="function">
    <text evidence="5">The purine nucleoside phosphorylases catalyze the phosphorolytic breakdown of the N-glycosidic bond in the beta-(deoxy)ribonucleoside molecules, with the formation of the corresponding free purine bases and pentose-1-phosphate.</text>
</comment>